<evidence type="ECO:0000256" key="2">
    <source>
        <dbReference type="ARBA" id="ARBA00022729"/>
    </source>
</evidence>
<accession>A0A2K4MPK6</accession>
<gene>
    <name evidence="6" type="primary">flgA</name>
    <name evidence="6" type="ORF">C2134_08760</name>
</gene>
<dbReference type="RefSeq" id="WP_103319281.1">
    <property type="nucleotide sequence ID" value="NZ_PPTF01000030.1"/>
</dbReference>
<proteinExistence type="inferred from homology"/>
<evidence type="ECO:0000256" key="3">
    <source>
        <dbReference type="ARBA" id="ARBA00022764"/>
    </source>
</evidence>
<dbReference type="CDD" id="cd11614">
    <property type="entry name" value="SAF_CpaB_FlgA_like"/>
    <property type="match status" value="1"/>
</dbReference>
<dbReference type="SMART" id="SM00858">
    <property type="entry name" value="SAF"/>
    <property type="match status" value="1"/>
</dbReference>
<name>A0A2K4MPK6_9NEIS</name>
<comment type="caution">
    <text evidence="6">The sequence shown here is derived from an EMBL/GenBank/DDBJ whole genome shotgun (WGS) entry which is preliminary data.</text>
</comment>
<reference evidence="6 7" key="1">
    <citation type="submission" date="2018-01" db="EMBL/GenBank/DDBJ databases">
        <title>Genomic Sequence of Chromobacterium MWU13-2610 from wild cranberry bogs within the Cape Cod National Seashore.</title>
        <authorList>
            <person name="O'Hara-Hanley K."/>
            <person name="Soby S."/>
            <person name="Harrison A."/>
        </authorList>
    </citation>
    <scope>NUCLEOTIDE SEQUENCE [LARGE SCALE GENOMIC DNA]</scope>
    <source>
        <strain evidence="6 7">MWU13-2610</strain>
    </source>
</reference>
<keyword evidence="6" id="KW-0282">Flagellum</keyword>
<dbReference type="GO" id="GO:0044780">
    <property type="term" value="P:bacterial-type flagellum assembly"/>
    <property type="evidence" value="ECO:0007669"/>
    <property type="project" value="InterPro"/>
</dbReference>
<dbReference type="GO" id="GO:0042597">
    <property type="term" value="C:periplasmic space"/>
    <property type="evidence" value="ECO:0007669"/>
    <property type="project" value="UniProtKB-SubCell"/>
</dbReference>
<comment type="function">
    <text evidence="4">Involved in the assembly process of the P-ring formation. It may associate with FlgF on the rod constituting a structure essential for the P-ring assembly or may act as a modulator protein for the P-ring assembly.</text>
</comment>
<dbReference type="Gene3D" id="3.90.1210.10">
    <property type="entry name" value="Antifreeze-like/N-acetylneuraminic acid synthase C-terminal domain"/>
    <property type="match status" value="1"/>
</dbReference>
<feature type="signal peptide" evidence="4">
    <location>
        <begin position="1"/>
        <end position="22"/>
    </location>
</feature>
<sequence>MAKFTTQALTLLALALPQISLAAAGPNAAIRQQAEARINQRLQEAGLEASSTQLQLLPPRDVPACPAPWQVEAADTRAFSRMRFTLSCPGMGWRGNVIVRAAVSARVAVAARDLRAGETLQAEDIAWEERPLADPADLFGRAAPPQDMQVRSALSAGQPLRRRQLQPPQLVKRGAGLRIVARQDGIEVTVAGEALANGRQGEIIPVRNLSSGKTIKARVSADGEVNPVE</sequence>
<comment type="subcellular location">
    <subcellularLocation>
        <location evidence="1 4">Periplasm</location>
    </subcellularLocation>
</comment>
<organism evidence="6 7">
    <name type="scientific">Chromobacterium sinusclupearum</name>
    <dbReference type="NCBI Taxonomy" id="2077146"/>
    <lineage>
        <taxon>Bacteria</taxon>
        <taxon>Pseudomonadati</taxon>
        <taxon>Pseudomonadota</taxon>
        <taxon>Betaproteobacteria</taxon>
        <taxon>Neisseriales</taxon>
        <taxon>Chromobacteriaceae</taxon>
        <taxon>Chromobacterium</taxon>
    </lineage>
</organism>
<dbReference type="InterPro" id="IPR017585">
    <property type="entry name" value="SAF_FlgA"/>
</dbReference>
<evidence type="ECO:0000313" key="7">
    <source>
        <dbReference type="Proteomes" id="UP000236416"/>
    </source>
</evidence>
<protein>
    <recommendedName>
        <fullName evidence="4">Flagella basal body P-ring formation protein FlgA</fullName>
    </recommendedName>
</protein>
<dbReference type="Pfam" id="PF13144">
    <property type="entry name" value="ChapFlgA"/>
    <property type="match status" value="1"/>
</dbReference>
<dbReference type="PANTHER" id="PTHR36307:SF1">
    <property type="entry name" value="FLAGELLA BASAL BODY P-RING FORMATION PROTEIN FLGA"/>
    <property type="match status" value="1"/>
</dbReference>
<keyword evidence="6" id="KW-0969">Cilium</keyword>
<evidence type="ECO:0000259" key="5">
    <source>
        <dbReference type="SMART" id="SM00858"/>
    </source>
</evidence>
<keyword evidence="4" id="KW-1005">Bacterial flagellum biogenesis</keyword>
<keyword evidence="7" id="KW-1185">Reference proteome</keyword>
<dbReference type="InterPro" id="IPR013974">
    <property type="entry name" value="SAF"/>
</dbReference>
<dbReference type="InterPro" id="IPR039246">
    <property type="entry name" value="Flagellar_FlgA"/>
</dbReference>
<dbReference type="Gene3D" id="2.30.30.760">
    <property type="match status" value="1"/>
</dbReference>
<keyword evidence="6" id="KW-0966">Cell projection</keyword>
<dbReference type="Proteomes" id="UP000236416">
    <property type="component" value="Unassembled WGS sequence"/>
</dbReference>
<evidence type="ECO:0000313" key="6">
    <source>
        <dbReference type="EMBL" id="POA98939.1"/>
    </source>
</evidence>
<dbReference type="AlphaFoldDB" id="A0A2K4MPK6"/>
<comment type="similarity">
    <text evidence="4">Belongs to the FlgA family.</text>
</comment>
<keyword evidence="2 4" id="KW-0732">Signal</keyword>
<dbReference type="NCBIfam" id="TIGR03170">
    <property type="entry name" value="flgA_cterm"/>
    <property type="match status" value="1"/>
</dbReference>
<keyword evidence="3 4" id="KW-0574">Periplasm</keyword>
<dbReference type="EMBL" id="PPTF01000030">
    <property type="protein sequence ID" value="POA98939.1"/>
    <property type="molecule type" value="Genomic_DNA"/>
</dbReference>
<dbReference type="PANTHER" id="PTHR36307">
    <property type="entry name" value="FLAGELLA BASAL BODY P-RING FORMATION PROTEIN FLGA"/>
    <property type="match status" value="1"/>
</dbReference>
<evidence type="ECO:0000256" key="4">
    <source>
        <dbReference type="RuleBase" id="RU362063"/>
    </source>
</evidence>
<evidence type="ECO:0000256" key="1">
    <source>
        <dbReference type="ARBA" id="ARBA00004418"/>
    </source>
</evidence>
<feature type="domain" description="SAF" evidence="5">
    <location>
        <begin position="105"/>
        <end position="166"/>
    </location>
</feature>
<feature type="chain" id="PRO_5014207074" description="Flagella basal body P-ring formation protein FlgA" evidence="4">
    <location>
        <begin position="23"/>
        <end position="229"/>
    </location>
</feature>